<dbReference type="Proteomes" id="UP001205612">
    <property type="component" value="Unassembled WGS sequence"/>
</dbReference>
<dbReference type="SUPFAM" id="SSF56801">
    <property type="entry name" value="Acetyl-CoA synthetase-like"/>
    <property type="match status" value="1"/>
</dbReference>
<dbReference type="InterPro" id="IPR025110">
    <property type="entry name" value="AMP-bd_C"/>
</dbReference>
<evidence type="ECO:0000259" key="2">
    <source>
        <dbReference type="Pfam" id="PF00501"/>
    </source>
</evidence>
<protein>
    <submittedName>
        <fullName evidence="4">AMP-binding protein</fullName>
    </submittedName>
</protein>
<dbReference type="InterPro" id="IPR020845">
    <property type="entry name" value="AMP-binding_CS"/>
</dbReference>
<dbReference type="EMBL" id="JANUGP010000015">
    <property type="protein sequence ID" value="MCS0603566.1"/>
    <property type="molecule type" value="Genomic_DNA"/>
</dbReference>
<dbReference type="Gene3D" id="3.30.300.30">
    <property type="match status" value="1"/>
</dbReference>
<dbReference type="InterPro" id="IPR042099">
    <property type="entry name" value="ANL_N_sf"/>
</dbReference>
<dbReference type="InterPro" id="IPR045851">
    <property type="entry name" value="AMP-bd_C_sf"/>
</dbReference>
<evidence type="ECO:0000259" key="3">
    <source>
        <dbReference type="Pfam" id="PF13193"/>
    </source>
</evidence>
<dbReference type="PANTHER" id="PTHR43767:SF7">
    <property type="entry name" value="MEDIUM_LONG-CHAIN-FATTY-ACID--COA LIGASE FADD8"/>
    <property type="match status" value="1"/>
</dbReference>
<gene>
    <name evidence="4" type="ORF">NX794_20450</name>
</gene>
<feature type="domain" description="AMP-dependent synthetase/ligase" evidence="2">
    <location>
        <begin position="18"/>
        <end position="389"/>
    </location>
</feature>
<dbReference type="InterPro" id="IPR050237">
    <property type="entry name" value="ATP-dep_AMP-bd_enzyme"/>
</dbReference>
<dbReference type="PROSITE" id="PS00455">
    <property type="entry name" value="AMP_BINDING"/>
    <property type="match status" value="1"/>
</dbReference>
<dbReference type="Pfam" id="PF00501">
    <property type="entry name" value="AMP-binding"/>
    <property type="match status" value="1"/>
</dbReference>
<comment type="caution">
    <text evidence="4">The sequence shown here is derived from an EMBL/GenBank/DDBJ whole genome shotgun (WGS) entry which is preliminary data.</text>
</comment>
<feature type="domain" description="AMP-binding enzyme C-terminal" evidence="3">
    <location>
        <begin position="440"/>
        <end position="514"/>
    </location>
</feature>
<dbReference type="InterPro" id="IPR000873">
    <property type="entry name" value="AMP-dep_synth/lig_dom"/>
</dbReference>
<dbReference type="PANTHER" id="PTHR43767">
    <property type="entry name" value="LONG-CHAIN-FATTY-ACID--COA LIGASE"/>
    <property type="match status" value="1"/>
</dbReference>
<evidence type="ECO:0000256" key="1">
    <source>
        <dbReference type="SAM" id="MobiDB-lite"/>
    </source>
</evidence>
<feature type="compositionally biased region" description="Basic and acidic residues" evidence="1">
    <location>
        <begin position="194"/>
        <end position="208"/>
    </location>
</feature>
<keyword evidence="5" id="KW-1185">Reference proteome</keyword>
<reference evidence="4 5" key="1">
    <citation type="submission" date="2022-08" db="EMBL/GenBank/DDBJ databases">
        <authorList>
            <person name="Somphong A."/>
            <person name="Phongsopitanun W."/>
        </authorList>
    </citation>
    <scope>NUCLEOTIDE SEQUENCE [LARGE SCALE GENOMIC DNA]</scope>
    <source>
        <strain evidence="4 5">LP11</strain>
    </source>
</reference>
<accession>A0ABT2B4W5</accession>
<dbReference type="RefSeq" id="WP_258780044.1">
    <property type="nucleotide sequence ID" value="NZ_JANUGP010000015.1"/>
</dbReference>
<dbReference type="Gene3D" id="3.40.50.12780">
    <property type="entry name" value="N-terminal domain of ligase-like"/>
    <property type="match status" value="1"/>
</dbReference>
<evidence type="ECO:0000313" key="5">
    <source>
        <dbReference type="Proteomes" id="UP001205612"/>
    </source>
</evidence>
<evidence type="ECO:0000313" key="4">
    <source>
        <dbReference type="EMBL" id="MCS0603566.1"/>
    </source>
</evidence>
<sequence length="527" mass="57396">MAHAPFRTYVEETLDALAADPNRETLVHQGRRVSAGEFRALVHRLARALAAHGAQRGTTVALLAGNLPETLAVRYAAHLLGCRVTHLYSRISADVQAAIVSDVDTRILVTDPEHQQRAAEITKQTPVETLLSLGETETITDLLDLAARESDEPVTGQAEPDDICMIRHTGGTTGHPKGICFTQAHMRGLAPGHPTDEQHESTTHDHPAAPERATFLDDAPRLLVSTPLAHLGGVLADIALRTRGTVVLLPHFQAAQALDTIEDERITHLFLMPPLVYELTEEAAARPRDTSSLRSLLYGGCSSSPARMARAVEVLGPVLTQFYGQNEVGGISVLPADEHDPAHPQRMRTAGRPLPGVEVTVRAEDGRELPYGEHGEICVRTPTMMQGYWKQPELTAEVLRDGWLHTGDLGFLDEHGYLTIVDRIKDMIVVVGGHVYTGDLEDVLNTHPDVRACAVLGVRDADNVEQVCAVIVPADGADLDVAGLGDWVEERLGTMYRPHRVQLVPTIPLTDAGKPDKKHLRRHLTTT</sequence>
<dbReference type="Pfam" id="PF13193">
    <property type="entry name" value="AMP-binding_C"/>
    <property type="match status" value="1"/>
</dbReference>
<organism evidence="4 5">
    <name type="scientific">Streptomyces pyxinicus</name>
    <dbReference type="NCBI Taxonomy" id="2970331"/>
    <lineage>
        <taxon>Bacteria</taxon>
        <taxon>Bacillati</taxon>
        <taxon>Actinomycetota</taxon>
        <taxon>Actinomycetes</taxon>
        <taxon>Kitasatosporales</taxon>
        <taxon>Streptomycetaceae</taxon>
        <taxon>Streptomyces</taxon>
    </lineage>
</organism>
<feature type="region of interest" description="Disordered" evidence="1">
    <location>
        <begin position="188"/>
        <end position="208"/>
    </location>
</feature>
<proteinExistence type="predicted"/>
<name>A0ABT2B4W5_9ACTN</name>